<dbReference type="EMBL" id="FUEG01000001">
    <property type="protein sequence ID" value="SJK98914.1"/>
    <property type="molecule type" value="Genomic_DNA"/>
</dbReference>
<keyword evidence="3" id="KW-1185">Reference proteome</keyword>
<name>A0A284QR04_ARMOS</name>
<reference evidence="3" key="1">
    <citation type="journal article" date="2017" name="Nat. Ecol. Evol.">
        <title>Genome expansion and lineage-specific genetic innovations in the forest pathogenic fungi Armillaria.</title>
        <authorList>
            <person name="Sipos G."/>
            <person name="Prasanna A.N."/>
            <person name="Walter M.C."/>
            <person name="O'Connor E."/>
            <person name="Balint B."/>
            <person name="Krizsan K."/>
            <person name="Kiss B."/>
            <person name="Hess J."/>
            <person name="Varga T."/>
            <person name="Slot J."/>
            <person name="Riley R."/>
            <person name="Boka B."/>
            <person name="Rigling D."/>
            <person name="Barry K."/>
            <person name="Lee J."/>
            <person name="Mihaltcheva S."/>
            <person name="LaButti K."/>
            <person name="Lipzen A."/>
            <person name="Waldron R."/>
            <person name="Moloney N.M."/>
            <person name="Sperisen C."/>
            <person name="Kredics L."/>
            <person name="Vagvoelgyi C."/>
            <person name="Patrignani A."/>
            <person name="Fitzpatrick D."/>
            <person name="Nagy I."/>
            <person name="Doyle S."/>
            <person name="Anderson J.B."/>
            <person name="Grigoriev I.V."/>
            <person name="Gueldener U."/>
            <person name="Muensterkoetter M."/>
            <person name="Nagy L.G."/>
        </authorList>
    </citation>
    <scope>NUCLEOTIDE SEQUENCE [LARGE SCALE GENOMIC DNA]</scope>
    <source>
        <strain evidence="3">C18/9</strain>
    </source>
</reference>
<proteinExistence type="predicted"/>
<accession>A0A284QR04</accession>
<gene>
    <name evidence="2" type="ORF">ARMOST_02190</name>
</gene>
<dbReference type="AlphaFoldDB" id="A0A284QR04"/>
<sequence length="125" mass="14265">MSFSTPVTSHFRFDTSVHQRQLLPLDYSQDVSEHEGIIMVITRTLFKAQRTLRSLRSYSFVREKMRPGASKATVPAKTDDVHDEFMTECESSVDSRRPRSALYPGDQDPFASMSTTVVDVHPRNI</sequence>
<evidence type="ECO:0000313" key="3">
    <source>
        <dbReference type="Proteomes" id="UP000219338"/>
    </source>
</evidence>
<organism evidence="2 3">
    <name type="scientific">Armillaria ostoyae</name>
    <name type="common">Armillaria root rot fungus</name>
    <dbReference type="NCBI Taxonomy" id="47428"/>
    <lineage>
        <taxon>Eukaryota</taxon>
        <taxon>Fungi</taxon>
        <taxon>Dikarya</taxon>
        <taxon>Basidiomycota</taxon>
        <taxon>Agaricomycotina</taxon>
        <taxon>Agaricomycetes</taxon>
        <taxon>Agaricomycetidae</taxon>
        <taxon>Agaricales</taxon>
        <taxon>Marasmiineae</taxon>
        <taxon>Physalacriaceae</taxon>
        <taxon>Armillaria</taxon>
    </lineage>
</organism>
<evidence type="ECO:0000313" key="2">
    <source>
        <dbReference type="EMBL" id="SJK98914.1"/>
    </source>
</evidence>
<protein>
    <submittedName>
        <fullName evidence="2">Uncharacterized protein</fullName>
    </submittedName>
</protein>
<dbReference type="Proteomes" id="UP000219338">
    <property type="component" value="Unassembled WGS sequence"/>
</dbReference>
<evidence type="ECO:0000256" key="1">
    <source>
        <dbReference type="SAM" id="MobiDB-lite"/>
    </source>
</evidence>
<feature type="region of interest" description="Disordered" evidence="1">
    <location>
        <begin position="89"/>
        <end position="108"/>
    </location>
</feature>